<dbReference type="CDD" id="cd00130">
    <property type="entry name" value="PAS"/>
    <property type="match status" value="2"/>
</dbReference>
<dbReference type="SUPFAM" id="SSF81606">
    <property type="entry name" value="PP2C-like"/>
    <property type="match status" value="1"/>
</dbReference>
<dbReference type="Gene3D" id="3.30.565.10">
    <property type="entry name" value="Histidine kinase-like ATPase, C-terminal domain"/>
    <property type="match status" value="1"/>
</dbReference>
<dbReference type="RefSeq" id="WP_168921271.1">
    <property type="nucleotide sequence ID" value="NZ_CP051461.1"/>
</dbReference>
<sequence length="780" mass="87260">MNTQYLSESSLLEYIYQSQLRLIVCDHLGAIELMTPVAAQMLMPLTRNGRLDNLFEVLKPWLPELAGYIAHSSNDVVCDGLQFEVPWQTAPRVMSLNLHRLGEDKFLTTIADVTESTRHMENVLALHVENLRNSQAQIKAQALLYSNFYDFSPVGFISIDRDGVILKINLVGAKMLAQERGLLAGKHFDTLLLPTDRDNFLSHLRTHFAKDQKFSCEIRLANGETQGRNLLIEGTLSLDGSECNAVMQDITDQRAMQDILARSEERFRIAMEASSDGLWDWNISNNTCYCSPGYFRLLSYASDAFIVPSLQWKKIIYPQDAVESRSQLMAFLRNPGTSLEIKCRMKAGDGSWKWILCKGKVVVRDADGRALRAVGSIIDITQQRKSELALARAQDLEFETANRIQQTLLLAPPSRQHAGLWMSSFNQASRGIDGDFFDLFRVGKNTVDVIVGDVMGKGVPAALIGAATKLQFSRSLADILLARVGIDDLPEPMEIVSAVNSAMTQHLQSLEAFVTLVYLRIDFKANRLTWVGCGHEETLIVDRFGNKRLLSNQHPPVGLSINGQYAQNDCPLNPGDAVFLCSDGAPDALMGNGQRLGRERINLEAVKKMSQHATPSMALHALRQELSLHQLNMTDDLTMVMLMRCDTRREVTRLELNVSLSSLRQLRNFMTENCTRLIQKKADLLTVAAVEVVTNVIRHASGLVLGAPIEIMAEQSAKGLVLDFKYLGERFEPPSDSPETDFTHFPESGFGLKIIRLASDRMEYSYHEGVNALRLYANYD</sequence>
<dbReference type="GO" id="GO:0016791">
    <property type="term" value="F:phosphatase activity"/>
    <property type="evidence" value="ECO:0007669"/>
    <property type="project" value="TreeGrafter"/>
</dbReference>
<dbReference type="SMART" id="SM00091">
    <property type="entry name" value="PAS"/>
    <property type="match status" value="2"/>
</dbReference>
<dbReference type="InterPro" id="IPR052016">
    <property type="entry name" value="Bact_Sigma-Reg"/>
</dbReference>
<keyword evidence="4" id="KW-1185">Reference proteome</keyword>
<dbReference type="CDD" id="cd16936">
    <property type="entry name" value="HATPase_RsbW-like"/>
    <property type="match status" value="1"/>
</dbReference>
<gene>
    <name evidence="3" type="primary">rsbU_1</name>
    <name evidence="3" type="ORF">HC248_00675</name>
</gene>
<dbReference type="InterPro" id="IPR001610">
    <property type="entry name" value="PAC"/>
</dbReference>
<feature type="domain" description="PAC" evidence="2">
    <location>
        <begin position="339"/>
        <end position="392"/>
    </location>
</feature>
<dbReference type="InterPro" id="IPR000014">
    <property type="entry name" value="PAS"/>
</dbReference>
<name>A0A6H2H7C1_9BURK</name>
<dbReference type="PANTHER" id="PTHR43156:SF2">
    <property type="entry name" value="STAGE II SPORULATION PROTEIN E"/>
    <property type="match status" value="1"/>
</dbReference>
<dbReference type="EMBL" id="CP051461">
    <property type="protein sequence ID" value="QJC55396.1"/>
    <property type="molecule type" value="Genomic_DNA"/>
</dbReference>
<dbReference type="Pfam" id="PF08447">
    <property type="entry name" value="PAS_3"/>
    <property type="match status" value="1"/>
</dbReference>
<organism evidence="3 4">
    <name type="scientific">Polaromonas vacuolata</name>
    <dbReference type="NCBI Taxonomy" id="37448"/>
    <lineage>
        <taxon>Bacteria</taxon>
        <taxon>Pseudomonadati</taxon>
        <taxon>Pseudomonadota</taxon>
        <taxon>Betaproteobacteria</taxon>
        <taxon>Burkholderiales</taxon>
        <taxon>Comamonadaceae</taxon>
        <taxon>Polaromonas</taxon>
    </lineage>
</organism>
<dbReference type="InterPro" id="IPR035965">
    <property type="entry name" value="PAS-like_dom_sf"/>
</dbReference>
<dbReference type="Pfam" id="PF13581">
    <property type="entry name" value="HATPase_c_2"/>
    <property type="match status" value="1"/>
</dbReference>
<evidence type="ECO:0000259" key="2">
    <source>
        <dbReference type="PROSITE" id="PS50113"/>
    </source>
</evidence>
<accession>A0A6H2H7C1</accession>
<dbReference type="Gene3D" id="3.30.450.20">
    <property type="entry name" value="PAS domain"/>
    <property type="match status" value="2"/>
</dbReference>
<dbReference type="PANTHER" id="PTHR43156">
    <property type="entry name" value="STAGE II SPORULATION PROTEIN E-RELATED"/>
    <property type="match status" value="1"/>
</dbReference>
<evidence type="ECO:0000313" key="3">
    <source>
        <dbReference type="EMBL" id="QJC55396.1"/>
    </source>
</evidence>
<dbReference type="InterPro" id="IPR003594">
    <property type="entry name" value="HATPase_dom"/>
</dbReference>
<dbReference type="SMART" id="SM00086">
    <property type="entry name" value="PAC"/>
    <property type="match status" value="1"/>
</dbReference>
<protein>
    <submittedName>
        <fullName evidence="3">Phosphoserine phosphatase RsbU</fullName>
        <ecNumber evidence="3">3.1.3.3</ecNumber>
    </submittedName>
</protein>
<dbReference type="KEGG" id="pvac:HC248_00675"/>
<dbReference type="SUPFAM" id="SSF55785">
    <property type="entry name" value="PYP-like sensor domain (PAS domain)"/>
    <property type="match status" value="2"/>
</dbReference>
<reference evidence="3 4" key="1">
    <citation type="submission" date="2020-04" db="EMBL/GenBank/DDBJ databases">
        <title>Complete genome of a Psychrophilic, Marine, Gas Vacuolate Bacterium Polaromonas vacuolata KCTC 22033T.</title>
        <authorList>
            <person name="Hwang K."/>
            <person name="Kim K.M."/>
        </authorList>
    </citation>
    <scope>NUCLEOTIDE SEQUENCE [LARGE SCALE GENOMIC DNA]</scope>
    <source>
        <strain evidence="3 4">KCTC 22033</strain>
    </source>
</reference>
<keyword evidence="1 3" id="KW-0378">Hydrolase</keyword>
<dbReference type="InterPro" id="IPR036457">
    <property type="entry name" value="PPM-type-like_dom_sf"/>
</dbReference>
<dbReference type="SMART" id="SM00331">
    <property type="entry name" value="PP2C_SIG"/>
    <property type="match status" value="1"/>
</dbReference>
<evidence type="ECO:0000256" key="1">
    <source>
        <dbReference type="ARBA" id="ARBA00022801"/>
    </source>
</evidence>
<dbReference type="InterPro" id="IPR001932">
    <property type="entry name" value="PPM-type_phosphatase-like_dom"/>
</dbReference>
<dbReference type="PROSITE" id="PS50113">
    <property type="entry name" value="PAC"/>
    <property type="match status" value="1"/>
</dbReference>
<dbReference type="InterPro" id="IPR013655">
    <property type="entry name" value="PAS_fold_3"/>
</dbReference>
<dbReference type="Gene3D" id="3.60.40.10">
    <property type="entry name" value="PPM-type phosphatase domain"/>
    <property type="match status" value="1"/>
</dbReference>
<dbReference type="InterPro" id="IPR000700">
    <property type="entry name" value="PAS-assoc_C"/>
</dbReference>
<proteinExistence type="predicted"/>
<dbReference type="AlphaFoldDB" id="A0A6H2H7C1"/>
<dbReference type="Pfam" id="PF13426">
    <property type="entry name" value="PAS_9"/>
    <property type="match status" value="1"/>
</dbReference>
<evidence type="ECO:0000313" key="4">
    <source>
        <dbReference type="Proteomes" id="UP000502041"/>
    </source>
</evidence>
<dbReference type="EC" id="3.1.3.3" evidence="3"/>
<dbReference type="Proteomes" id="UP000502041">
    <property type="component" value="Chromosome"/>
</dbReference>
<dbReference type="Pfam" id="PF07228">
    <property type="entry name" value="SpoIIE"/>
    <property type="match status" value="1"/>
</dbReference>
<dbReference type="InterPro" id="IPR036890">
    <property type="entry name" value="HATPase_C_sf"/>
</dbReference>
<dbReference type="NCBIfam" id="TIGR00229">
    <property type="entry name" value="sensory_box"/>
    <property type="match status" value="1"/>
</dbReference>